<keyword evidence="2" id="KW-1015">Disulfide bond</keyword>
<keyword evidence="1 4" id="KW-0732">Signal</keyword>
<dbReference type="EMBL" id="KI630286">
    <property type="protein sequence ID" value="EYU42511.1"/>
    <property type="molecule type" value="Genomic_DNA"/>
</dbReference>
<evidence type="ECO:0000256" key="3">
    <source>
        <dbReference type="ARBA" id="ARBA00038471"/>
    </source>
</evidence>
<dbReference type="InterPro" id="IPR006501">
    <property type="entry name" value="Pectinesterase_inhib_dom"/>
</dbReference>
<organism evidence="6 7">
    <name type="scientific">Erythranthe guttata</name>
    <name type="common">Yellow monkey flower</name>
    <name type="synonym">Mimulus guttatus</name>
    <dbReference type="NCBI Taxonomy" id="4155"/>
    <lineage>
        <taxon>Eukaryota</taxon>
        <taxon>Viridiplantae</taxon>
        <taxon>Streptophyta</taxon>
        <taxon>Embryophyta</taxon>
        <taxon>Tracheophyta</taxon>
        <taxon>Spermatophyta</taxon>
        <taxon>Magnoliopsida</taxon>
        <taxon>eudicotyledons</taxon>
        <taxon>Gunneridae</taxon>
        <taxon>Pentapetalae</taxon>
        <taxon>asterids</taxon>
        <taxon>lamiids</taxon>
        <taxon>Lamiales</taxon>
        <taxon>Phrymaceae</taxon>
        <taxon>Erythranthe</taxon>
    </lineage>
</organism>
<reference evidence="6 7" key="1">
    <citation type="journal article" date="2013" name="Proc. Natl. Acad. Sci. U.S.A.">
        <title>Fine-scale variation in meiotic recombination in Mimulus inferred from population shotgun sequencing.</title>
        <authorList>
            <person name="Hellsten U."/>
            <person name="Wright K.M."/>
            <person name="Jenkins J."/>
            <person name="Shu S."/>
            <person name="Yuan Y."/>
            <person name="Wessler S.R."/>
            <person name="Schmutz J."/>
            <person name="Willis J.H."/>
            <person name="Rokhsar D.S."/>
        </authorList>
    </citation>
    <scope>NUCLEOTIDE SEQUENCE [LARGE SCALE GENOMIC DNA]</scope>
    <source>
        <strain evidence="7">cv. DUN x IM62</strain>
    </source>
</reference>
<evidence type="ECO:0000313" key="6">
    <source>
        <dbReference type="EMBL" id="EYU42511.1"/>
    </source>
</evidence>
<dbReference type="Proteomes" id="UP000030748">
    <property type="component" value="Unassembled WGS sequence"/>
</dbReference>
<dbReference type="AlphaFoldDB" id="A0A022RRA2"/>
<dbReference type="InterPro" id="IPR035513">
    <property type="entry name" value="Invertase/methylesterase_inhib"/>
</dbReference>
<gene>
    <name evidence="6" type="ORF">MIMGU_mgv1a014859mg</name>
</gene>
<evidence type="ECO:0000256" key="1">
    <source>
        <dbReference type="ARBA" id="ARBA00022729"/>
    </source>
</evidence>
<feature type="signal peptide" evidence="4">
    <location>
        <begin position="1"/>
        <end position="30"/>
    </location>
</feature>
<sequence length="176" mass="19401">MANFFSLYNCCLLIFHLQLLFLSLRTNAAAVDDICNKTKDPPLCLKGFATDVDGRSATADMKTLATVAIDVALAEAGRVSLDIEDHLVEEKDRKMFNIYLQCTTFYFHVTDSMGVMMDDWDQSNWADYKKQAIGIHGDVDGVEALFNNSSPFAAGDRLVGIFADAMVLIADALMSP</sequence>
<dbReference type="Pfam" id="PF04043">
    <property type="entry name" value="PMEI"/>
    <property type="match status" value="1"/>
</dbReference>
<name>A0A022RRA2_ERYGU</name>
<dbReference type="InterPro" id="IPR052421">
    <property type="entry name" value="PCW_Enzyme_Inhibitor"/>
</dbReference>
<dbReference type="NCBIfam" id="TIGR01614">
    <property type="entry name" value="PME_inhib"/>
    <property type="match status" value="1"/>
</dbReference>
<dbReference type="PANTHER" id="PTHR36710">
    <property type="entry name" value="PECTINESTERASE INHIBITOR-LIKE"/>
    <property type="match status" value="1"/>
</dbReference>
<dbReference type="GO" id="GO:0004857">
    <property type="term" value="F:enzyme inhibitor activity"/>
    <property type="evidence" value="ECO:0007669"/>
    <property type="project" value="InterPro"/>
</dbReference>
<evidence type="ECO:0000313" key="7">
    <source>
        <dbReference type="Proteomes" id="UP000030748"/>
    </source>
</evidence>
<evidence type="ECO:0000259" key="5">
    <source>
        <dbReference type="Pfam" id="PF04043"/>
    </source>
</evidence>
<dbReference type="SUPFAM" id="SSF101148">
    <property type="entry name" value="Plant invertase/pectin methylesterase inhibitor"/>
    <property type="match status" value="1"/>
</dbReference>
<dbReference type="Gene3D" id="1.20.140.40">
    <property type="entry name" value="Invertase/pectin methylesterase inhibitor family protein"/>
    <property type="match status" value="1"/>
</dbReference>
<feature type="chain" id="PRO_5001505346" description="Pectinesterase inhibitor domain-containing protein" evidence="4">
    <location>
        <begin position="31"/>
        <end position="176"/>
    </location>
</feature>
<feature type="domain" description="Pectinesterase inhibitor" evidence="5">
    <location>
        <begin position="30"/>
        <end position="119"/>
    </location>
</feature>
<dbReference type="PhylomeDB" id="A0A022RRA2"/>
<proteinExistence type="inferred from homology"/>
<comment type="similarity">
    <text evidence="3">Belongs to the PMEI family.</text>
</comment>
<keyword evidence="7" id="KW-1185">Reference proteome</keyword>
<protein>
    <recommendedName>
        <fullName evidence="5">Pectinesterase inhibitor domain-containing protein</fullName>
    </recommendedName>
</protein>
<evidence type="ECO:0000256" key="4">
    <source>
        <dbReference type="SAM" id="SignalP"/>
    </source>
</evidence>
<dbReference type="PANTHER" id="PTHR36710:SF8">
    <property type="entry name" value="PECTINESTERASE INHIBITOR-LIKE"/>
    <property type="match status" value="1"/>
</dbReference>
<evidence type="ECO:0000256" key="2">
    <source>
        <dbReference type="ARBA" id="ARBA00023157"/>
    </source>
</evidence>
<accession>A0A022RRA2</accession>